<reference evidence="1 2" key="1">
    <citation type="submission" date="2022-01" db="EMBL/GenBank/DDBJ databases">
        <title>Labilibaculum sp. nov, a marine bacterium isolated from Antarctica.</title>
        <authorList>
            <person name="Dai W."/>
        </authorList>
    </citation>
    <scope>NUCLEOTIDE SEQUENCE [LARGE SCALE GENOMIC DNA]</scope>
    <source>
        <strain evidence="1 2">DW002</strain>
    </source>
</reference>
<evidence type="ECO:0000313" key="1">
    <source>
        <dbReference type="EMBL" id="MDE5420555.1"/>
    </source>
</evidence>
<evidence type="ECO:0000313" key="2">
    <source>
        <dbReference type="Proteomes" id="UP001528920"/>
    </source>
</evidence>
<gene>
    <name evidence="1" type="ORF">L3049_21395</name>
</gene>
<proteinExistence type="predicted"/>
<accession>A0ABT5VZ41</accession>
<comment type="caution">
    <text evidence="1">The sequence shown here is derived from an EMBL/GenBank/DDBJ whole genome shotgun (WGS) entry which is preliminary data.</text>
</comment>
<protein>
    <submittedName>
        <fullName evidence="1">Uncharacterized protein</fullName>
    </submittedName>
</protein>
<name>A0ABT5VZ41_9BACT</name>
<dbReference type="Proteomes" id="UP001528920">
    <property type="component" value="Unassembled WGS sequence"/>
</dbReference>
<dbReference type="RefSeq" id="WP_275111885.1">
    <property type="nucleotide sequence ID" value="NZ_JAKJSC010000013.1"/>
</dbReference>
<sequence>MKRFTNSFTGLNLSTNNAGITKQTGNMSRIKYKITIALVFIIFSNVACFAQKSKFDSLNETYAILQAYSSRIEYRLNRKIVMDEYVRETVLKRINMKTFSNQLYNTFDPVDINGLLTEHDLIDIREKINSLQSPPKLNRKSLKKLKISIIKKKIFSRSNQPYYKTSLPIFFKYNQFSIIYVYSSDEFGEYCDAIEMFKKSDDNDSWEYFGGILIGMS</sequence>
<organism evidence="1 2">
    <name type="scientific">Paralabilibaculum antarcticum</name>
    <dbReference type="NCBI Taxonomy" id="2912572"/>
    <lineage>
        <taxon>Bacteria</taxon>
        <taxon>Pseudomonadati</taxon>
        <taxon>Bacteroidota</taxon>
        <taxon>Bacteroidia</taxon>
        <taxon>Marinilabiliales</taxon>
        <taxon>Marinifilaceae</taxon>
        <taxon>Paralabilibaculum</taxon>
    </lineage>
</organism>
<keyword evidence="2" id="KW-1185">Reference proteome</keyword>
<dbReference type="EMBL" id="JAKJSC010000013">
    <property type="protein sequence ID" value="MDE5420555.1"/>
    <property type="molecule type" value="Genomic_DNA"/>
</dbReference>